<feature type="transmembrane region" description="Helical" evidence="12">
    <location>
        <begin position="259"/>
        <end position="285"/>
    </location>
</feature>
<dbReference type="GO" id="GO:0005886">
    <property type="term" value="C:plasma membrane"/>
    <property type="evidence" value="ECO:0007669"/>
    <property type="project" value="UniProtKB-SubCell"/>
</dbReference>
<dbReference type="Pfam" id="PF07549">
    <property type="entry name" value="Sec_GG"/>
    <property type="match status" value="1"/>
</dbReference>
<dbReference type="InterPro" id="IPR022813">
    <property type="entry name" value="SecD/SecF_arch_bac"/>
</dbReference>
<comment type="similarity">
    <text evidence="10">In the C-terminal section; belongs to the SecD/SecF family. SecF subfamily.</text>
</comment>
<comment type="caution">
    <text evidence="14">The sequence shown here is derived from an EMBL/GenBank/DDBJ whole genome shotgun (WGS) entry which is preliminary data.</text>
</comment>
<evidence type="ECO:0000256" key="12">
    <source>
        <dbReference type="HAMAP-Rule" id="MF_01464"/>
    </source>
</evidence>
<evidence type="ECO:0000313" key="15">
    <source>
        <dbReference type="Proteomes" id="UP000625210"/>
    </source>
</evidence>
<evidence type="ECO:0000256" key="2">
    <source>
        <dbReference type="ARBA" id="ARBA00022448"/>
    </source>
</evidence>
<keyword evidence="15" id="KW-1185">Reference proteome</keyword>
<dbReference type="InterPro" id="IPR005665">
    <property type="entry name" value="SecF_bac"/>
</dbReference>
<dbReference type="InterPro" id="IPR022645">
    <property type="entry name" value="SecD/SecF_bac"/>
</dbReference>
<feature type="transmembrane region" description="Helical" evidence="12">
    <location>
        <begin position="125"/>
        <end position="145"/>
    </location>
</feature>
<evidence type="ECO:0000313" key="14">
    <source>
        <dbReference type="EMBL" id="GGE27314.1"/>
    </source>
</evidence>
<comment type="subunit">
    <text evidence="12">Forms a complex with SecD. Part of the essential Sec protein translocation apparatus which comprises SecA, SecYEG and auxiliary proteins SecDF. Other proteins may also be involved.</text>
</comment>
<reference evidence="14" key="1">
    <citation type="journal article" date="2014" name="Int. J. Syst. Evol. Microbiol.">
        <title>Complete genome sequence of Corynebacterium casei LMG S-19264T (=DSM 44701T), isolated from a smear-ripened cheese.</title>
        <authorList>
            <consortium name="US DOE Joint Genome Institute (JGI-PGF)"/>
            <person name="Walter F."/>
            <person name="Albersmeier A."/>
            <person name="Kalinowski J."/>
            <person name="Ruckert C."/>
        </authorList>
    </citation>
    <scope>NUCLEOTIDE SEQUENCE</scope>
    <source>
        <strain evidence="14">CGMCC 1.15179</strain>
    </source>
</reference>
<keyword evidence="7 12" id="KW-0811">Translocation</keyword>
<feature type="transmembrane region" description="Helical" evidence="12">
    <location>
        <begin position="12"/>
        <end position="31"/>
    </location>
</feature>
<feature type="transmembrane region" description="Helical" evidence="12">
    <location>
        <begin position="152"/>
        <end position="174"/>
    </location>
</feature>
<dbReference type="EMBL" id="BMHQ01000014">
    <property type="protein sequence ID" value="GGE27314.1"/>
    <property type="molecule type" value="Genomic_DNA"/>
</dbReference>
<reference evidence="14" key="2">
    <citation type="submission" date="2020-09" db="EMBL/GenBank/DDBJ databases">
        <authorList>
            <person name="Sun Q."/>
            <person name="Zhou Y."/>
        </authorList>
    </citation>
    <scope>NUCLEOTIDE SEQUENCE</scope>
    <source>
        <strain evidence="14">CGMCC 1.15179</strain>
    </source>
</reference>
<dbReference type="GO" id="GO:0015450">
    <property type="term" value="F:protein-transporting ATPase activity"/>
    <property type="evidence" value="ECO:0007669"/>
    <property type="project" value="InterPro"/>
</dbReference>
<feature type="transmembrane region" description="Helical" evidence="12">
    <location>
        <begin position="180"/>
        <end position="201"/>
    </location>
</feature>
<dbReference type="Proteomes" id="UP000625210">
    <property type="component" value="Unassembled WGS sequence"/>
</dbReference>
<comment type="similarity">
    <text evidence="11">In the N-terminal section; belongs to the SecD/SecF family. SecD subfamily.</text>
</comment>
<sequence length="299" mass="33083">MNSKIDFVGNRKWFFLISGVIILAGVLSLLVQGLNLGIDFKSGTRIDITMDKPVGQQAAQAQLEKMGYANPDVTTGGNGQIVVFQTTETLDSGKVEQIRDQFSKAFHQKVQVEEQKVDPVVGRELARNAIISVLVASLGIILYVTLRFEYRFAVAAVLALFYDALFIISVFSLLQLEVNLVFIAAVLTIVGYSVNDTIVIFDRIRENMDREKPKTWEELTALVNISIQQTLVRSINTVLTVVFAAAALYLFGGESIKNFSFALLLGLFSGAYSSICIASQIWVGWKWRSMQRPKSVPGS</sequence>
<evidence type="ECO:0000256" key="11">
    <source>
        <dbReference type="ARBA" id="ARBA00061053"/>
    </source>
</evidence>
<dbReference type="InterPro" id="IPR022646">
    <property type="entry name" value="SecD/SecF_CS"/>
</dbReference>
<evidence type="ECO:0000256" key="7">
    <source>
        <dbReference type="ARBA" id="ARBA00023010"/>
    </source>
</evidence>
<dbReference type="NCBIfam" id="TIGR00966">
    <property type="entry name" value="transloc_SecF"/>
    <property type="match status" value="1"/>
</dbReference>
<dbReference type="GO" id="GO:0065002">
    <property type="term" value="P:intracellular protein transmembrane transport"/>
    <property type="evidence" value="ECO:0007669"/>
    <property type="project" value="UniProtKB-UniRule"/>
</dbReference>
<dbReference type="FunFam" id="1.20.1640.10:FF:000024">
    <property type="entry name" value="Multifunctional fusion protein"/>
    <property type="match status" value="1"/>
</dbReference>
<dbReference type="InterPro" id="IPR055344">
    <property type="entry name" value="SecD_SecF_C_bact"/>
</dbReference>
<accession>A0A8J2YDW8</accession>
<dbReference type="Gene3D" id="1.20.1640.10">
    <property type="entry name" value="Multidrug efflux transporter AcrB transmembrane domain"/>
    <property type="match status" value="1"/>
</dbReference>
<feature type="domain" description="Protein export membrane protein SecD/SecF C-terminal" evidence="13">
    <location>
        <begin position="101"/>
        <end position="286"/>
    </location>
</feature>
<evidence type="ECO:0000256" key="1">
    <source>
        <dbReference type="ARBA" id="ARBA00004651"/>
    </source>
</evidence>
<evidence type="ECO:0000256" key="9">
    <source>
        <dbReference type="ARBA" id="ARBA00059018"/>
    </source>
</evidence>
<evidence type="ECO:0000256" key="3">
    <source>
        <dbReference type="ARBA" id="ARBA00022475"/>
    </source>
</evidence>
<dbReference type="InterPro" id="IPR048634">
    <property type="entry name" value="SecD_SecF_C"/>
</dbReference>
<protein>
    <recommendedName>
        <fullName evidence="12">Protein-export membrane protein SecF</fullName>
    </recommendedName>
</protein>
<evidence type="ECO:0000256" key="5">
    <source>
        <dbReference type="ARBA" id="ARBA00022927"/>
    </source>
</evidence>
<dbReference type="PRINTS" id="PR01755">
    <property type="entry name" value="SECFTRNLCASE"/>
</dbReference>
<evidence type="ECO:0000256" key="10">
    <source>
        <dbReference type="ARBA" id="ARBA00060856"/>
    </source>
</evidence>
<evidence type="ECO:0000259" key="13">
    <source>
        <dbReference type="Pfam" id="PF02355"/>
    </source>
</evidence>
<evidence type="ECO:0000256" key="4">
    <source>
        <dbReference type="ARBA" id="ARBA00022692"/>
    </source>
</evidence>
<dbReference type="GO" id="GO:0006605">
    <property type="term" value="P:protein targeting"/>
    <property type="evidence" value="ECO:0007669"/>
    <property type="project" value="UniProtKB-UniRule"/>
</dbReference>
<keyword evidence="4 12" id="KW-0812">Transmembrane</keyword>
<gene>
    <name evidence="12" type="primary">secF</name>
    <name evidence="14" type="ORF">GCM10011571_31900</name>
</gene>
<dbReference type="Pfam" id="PF02355">
    <property type="entry name" value="SecD_SecF_C"/>
    <property type="match status" value="1"/>
</dbReference>
<comment type="function">
    <text evidence="9 12">Part of the Sec protein translocase complex. Interacts with the SecYEG preprotein conducting channel. SecDF uses the proton motive force (PMF) to complete protein translocation after the ATP-dependent function of SecA.</text>
</comment>
<evidence type="ECO:0000256" key="6">
    <source>
        <dbReference type="ARBA" id="ARBA00022989"/>
    </source>
</evidence>
<keyword evidence="8 12" id="KW-0472">Membrane</keyword>
<keyword evidence="6 12" id="KW-1133">Transmembrane helix</keyword>
<dbReference type="PANTHER" id="PTHR30081:SF8">
    <property type="entry name" value="PROTEIN TRANSLOCASE SUBUNIT SECF"/>
    <property type="match status" value="1"/>
</dbReference>
<keyword evidence="5 12" id="KW-0653">Protein transport</keyword>
<comment type="subcellular location">
    <subcellularLocation>
        <location evidence="1 12">Cell membrane</location>
        <topology evidence="1 12">Multi-pass membrane protein</topology>
    </subcellularLocation>
</comment>
<dbReference type="AlphaFoldDB" id="A0A8J2YDW8"/>
<dbReference type="SUPFAM" id="SSF82866">
    <property type="entry name" value="Multidrug efflux transporter AcrB transmembrane domain"/>
    <property type="match status" value="1"/>
</dbReference>
<dbReference type="PANTHER" id="PTHR30081">
    <property type="entry name" value="PROTEIN-EXPORT MEMBRANE PROTEIN SEC"/>
    <property type="match status" value="1"/>
</dbReference>
<evidence type="ECO:0000256" key="8">
    <source>
        <dbReference type="ARBA" id="ARBA00023136"/>
    </source>
</evidence>
<dbReference type="HAMAP" id="MF_01464_B">
    <property type="entry name" value="SecF_B"/>
    <property type="match status" value="1"/>
</dbReference>
<organism evidence="14 15">
    <name type="scientific">Marinithermofilum abyssi</name>
    <dbReference type="NCBI Taxonomy" id="1571185"/>
    <lineage>
        <taxon>Bacteria</taxon>
        <taxon>Bacillati</taxon>
        <taxon>Bacillota</taxon>
        <taxon>Bacilli</taxon>
        <taxon>Bacillales</taxon>
        <taxon>Thermoactinomycetaceae</taxon>
        <taxon>Marinithermofilum</taxon>
    </lineage>
</organism>
<proteinExistence type="inferred from homology"/>
<keyword evidence="3 12" id="KW-1003">Cell membrane</keyword>
<dbReference type="NCBIfam" id="TIGR00916">
    <property type="entry name" value="2A0604s01"/>
    <property type="match status" value="1"/>
</dbReference>
<keyword evidence="2 12" id="KW-0813">Transport</keyword>
<comment type="similarity">
    <text evidence="12">Belongs to the SecD/SecF family. SecF subfamily.</text>
</comment>
<feature type="transmembrane region" description="Helical" evidence="12">
    <location>
        <begin position="235"/>
        <end position="253"/>
    </location>
</feature>
<name>A0A8J2YDW8_9BACL</name>
<dbReference type="GO" id="GO:0043952">
    <property type="term" value="P:protein transport by the Sec complex"/>
    <property type="evidence" value="ECO:0007669"/>
    <property type="project" value="UniProtKB-UniRule"/>
</dbReference>